<proteinExistence type="inferred from homology"/>
<dbReference type="EMBL" id="JARPTC010000024">
    <property type="protein sequence ID" value="MDO7788725.1"/>
    <property type="molecule type" value="Genomic_DNA"/>
</dbReference>
<evidence type="ECO:0000256" key="10">
    <source>
        <dbReference type="HAMAP-Rule" id="MF_01470"/>
    </source>
</evidence>
<dbReference type="GO" id="GO:0051607">
    <property type="term" value="P:defense response to virus"/>
    <property type="evidence" value="ECO:0007669"/>
    <property type="project" value="UniProtKB-UniRule"/>
</dbReference>
<dbReference type="AlphaFoldDB" id="A0AAW7ZHJ9"/>
<dbReference type="RefSeq" id="WP_304544911.1">
    <property type="nucleotide sequence ID" value="NZ_JARPTC010000024.1"/>
</dbReference>
<evidence type="ECO:0000256" key="4">
    <source>
        <dbReference type="ARBA" id="ARBA00022801"/>
    </source>
</evidence>
<evidence type="ECO:0000256" key="8">
    <source>
        <dbReference type="ARBA" id="ARBA00023211"/>
    </source>
</evidence>
<reference evidence="11" key="2">
    <citation type="submission" date="2023-03" db="EMBL/GenBank/DDBJ databases">
        <authorList>
            <person name="Zhang Z."/>
        </authorList>
    </citation>
    <scope>NUCLEOTIDE SEQUENCE</scope>
    <source>
        <strain evidence="11">DSA</strain>
    </source>
</reference>
<keyword evidence="8 10" id="KW-0464">Manganese</keyword>
<dbReference type="Pfam" id="PF01867">
    <property type="entry name" value="Cas_Cas1"/>
    <property type="match status" value="1"/>
</dbReference>
<dbReference type="InterPro" id="IPR042211">
    <property type="entry name" value="CRISPR-assoc_Cas1_N"/>
</dbReference>
<feature type="binding site" evidence="10">
    <location>
        <position position="234"/>
    </location>
    <ligand>
        <name>Mn(2+)</name>
        <dbReference type="ChEBI" id="CHEBI:29035"/>
    </ligand>
</feature>
<keyword evidence="1 10" id="KW-0540">Nuclease</keyword>
<comment type="function">
    <text evidence="10">CRISPR (clustered regularly interspaced short palindromic repeat), is an adaptive immune system that provides protection against mobile genetic elements (viruses, transposable elements and conjugative plasmids). CRISPR clusters contain spacers, sequences complementary to antecedent mobile elements, and target invading nucleic acids. CRISPR clusters are transcribed and processed into CRISPR RNA (crRNA). Acts as a dsDNA endonuclease. Involved in the integration of spacer DNA into the CRISPR cassette.</text>
</comment>
<evidence type="ECO:0000256" key="9">
    <source>
        <dbReference type="ARBA" id="ARBA00038592"/>
    </source>
</evidence>
<dbReference type="Proteomes" id="UP001172911">
    <property type="component" value="Unassembled WGS sequence"/>
</dbReference>
<dbReference type="PANTHER" id="PTHR34353">
    <property type="entry name" value="CRISPR-ASSOCIATED ENDONUCLEASE CAS1 1"/>
    <property type="match status" value="1"/>
</dbReference>
<dbReference type="PANTHER" id="PTHR34353:SF2">
    <property type="entry name" value="CRISPR-ASSOCIATED ENDONUCLEASE CAS1 1"/>
    <property type="match status" value="1"/>
</dbReference>
<dbReference type="GO" id="GO:0016787">
    <property type="term" value="F:hydrolase activity"/>
    <property type="evidence" value="ECO:0007669"/>
    <property type="project" value="UniProtKB-KW"/>
</dbReference>
<dbReference type="InterPro" id="IPR050646">
    <property type="entry name" value="Cas1"/>
</dbReference>
<evidence type="ECO:0000256" key="3">
    <source>
        <dbReference type="ARBA" id="ARBA00022759"/>
    </source>
</evidence>
<comment type="caution">
    <text evidence="11">The sequence shown here is derived from an EMBL/GenBank/DDBJ whole genome shotgun (WGS) entry which is preliminary data.</text>
</comment>
<evidence type="ECO:0000256" key="1">
    <source>
        <dbReference type="ARBA" id="ARBA00022722"/>
    </source>
</evidence>
<comment type="similarity">
    <text evidence="10">Belongs to the CRISPR-associated endonuclease Cas1 family.</text>
</comment>
<dbReference type="GO" id="GO:0004520">
    <property type="term" value="F:DNA endonuclease activity"/>
    <property type="evidence" value="ECO:0007669"/>
    <property type="project" value="InterPro"/>
</dbReference>
<dbReference type="Gene3D" id="1.20.120.920">
    <property type="entry name" value="CRISPR-associated endonuclease Cas1, C-terminal domain"/>
    <property type="match status" value="1"/>
</dbReference>
<dbReference type="InterPro" id="IPR002729">
    <property type="entry name" value="CRISPR-assoc_Cas1"/>
</dbReference>
<name>A0AAW7ZHJ9_9FIRM</name>
<keyword evidence="4 10" id="KW-0378">Hydrolase</keyword>
<evidence type="ECO:0000256" key="7">
    <source>
        <dbReference type="ARBA" id="ARBA00023125"/>
    </source>
</evidence>
<organism evidence="11 12">
    <name type="scientific">Desulforamulus aquiferis</name>
    <dbReference type="NCBI Taxonomy" id="1397668"/>
    <lineage>
        <taxon>Bacteria</taxon>
        <taxon>Bacillati</taxon>
        <taxon>Bacillota</taxon>
        <taxon>Clostridia</taxon>
        <taxon>Eubacteriales</taxon>
        <taxon>Peptococcaceae</taxon>
        <taxon>Desulforamulus</taxon>
    </lineage>
</organism>
<keyword evidence="2 10" id="KW-0479">Metal-binding</keyword>
<feature type="binding site" evidence="10">
    <location>
        <position position="166"/>
    </location>
    <ligand>
        <name>Mn(2+)</name>
        <dbReference type="ChEBI" id="CHEBI:29035"/>
    </ligand>
</feature>
<gene>
    <name evidence="11" type="primary">cas1c</name>
    <name evidence="10" type="synonym">cas1</name>
    <name evidence="11" type="ORF">P6N53_15965</name>
</gene>
<keyword evidence="3 10" id="KW-0255">Endonuclease</keyword>
<comment type="subunit">
    <text evidence="9 10">Homodimer, forms a heterotetramer with a Cas2 homodimer.</text>
</comment>
<keyword evidence="6 10" id="KW-0051">Antiviral defense</keyword>
<keyword evidence="5 10" id="KW-0460">Magnesium</keyword>
<dbReference type="HAMAP" id="MF_01470">
    <property type="entry name" value="Cas1"/>
    <property type="match status" value="1"/>
</dbReference>
<dbReference type="InterPro" id="IPR019856">
    <property type="entry name" value="CRISPR-assoc_Cas1_DVULG"/>
</dbReference>
<keyword evidence="12" id="KW-1185">Reference proteome</keyword>
<dbReference type="GO" id="GO:0003677">
    <property type="term" value="F:DNA binding"/>
    <property type="evidence" value="ECO:0007669"/>
    <property type="project" value="UniProtKB-KW"/>
</dbReference>
<keyword evidence="7 10" id="KW-0238">DNA-binding</keyword>
<reference evidence="11" key="1">
    <citation type="journal article" date="2023" name="J. Hazard. Mater.">
        <title>Anaerobic biodegradation of pyrene and benzo[a]pyrene by a new sulfate-reducing Desulforamulus aquiferis strain DSA.</title>
        <authorList>
            <person name="Zhang Z."/>
            <person name="Sun J."/>
            <person name="Gong X."/>
            <person name="Wang C."/>
            <person name="Wang H."/>
        </authorList>
    </citation>
    <scope>NUCLEOTIDE SEQUENCE</scope>
    <source>
        <strain evidence="11">DSA</strain>
    </source>
</reference>
<evidence type="ECO:0000256" key="2">
    <source>
        <dbReference type="ARBA" id="ARBA00022723"/>
    </source>
</evidence>
<accession>A0AAW7ZHJ9</accession>
<dbReference type="GO" id="GO:0043571">
    <property type="term" value="P:maintenance of CRISPR repeat elements"/>
    <property type="evidence" value="ECO:0007669"/>
    <property type="project" value="UniProtKB-UniRule"/>
</dbReference>
<comment type="cofactor">
    <cofactor evidence="10">
        <name>Mg(2+)</name>
        <dbReference type="ChEBI" id="CHEBI:18420"/>
    </cofactor>
    <cofactor evidence="10">
        <name>Mn(2+)</name>
        <dbReference type="ChEBI" id="CHEBI:29035"/>
    </cofactor>
</comment>
<dbReference type="NCBIfam" id="TIGR03640">
    <property type="entry name" value="cas1_DVULG"/>
    <property type="match status" value="1"/>
</dbReference>
<sequence>MRKMLNVLYVTNPEAYLAKDGENLVVRVQEEEVFRTPIHYLEGIVTFGYMGASPAFMGMCVEKGITISFLNPYGRHQATFHGAPKGNVLLRRQQYRLADSEIESAKLASMFILGKLANSRTVLRRYISDHGSKFQTSEVEQACKLISRNALRLTQKVSLNEVRGVEGESAQKYFSVLNQLILCQKEQFYMAGRNRRPPLDNVNALLSFLYSLLLHETRSALETVGLDPYVGFLHRDRPGRTSLALDLMEEFRPYLADRLALSLINRRQVTGNDFIKKESGGVIMKESARKAVIDAWQKRKREEITHPFLEEKIHVGLLPYSQALLLARHLRGDLYKYPPFLWK</sequence>
<protein>
    <recommendedName>
        <fullName evidence="10">CRISPR-associated endonuclease Cas1</fullName>
        <ecNumber evidence="10">3.1.-.-</ecNumber>
    </recommendedName>
</protein>
<dbReference type="GO" id="GO:0046872">
    <property type="term" value="F:metal ion binding"/>
    <property type="evidence" value="ECO:0007669"/>
    <property type="project" value="UniProtKB-UniRule"/>
</dbReference>
<dbReference type="Gene3D" id="3.100.10.20">
    <property type="entry name" value="CRISPR-associated endonuclease Cas1, N-terminal domain"/>
    <property type="match status" value="1"/>
</dbReference>
<evidence type="ECO:0000256" key="5">
    <source>
        <dbReference type="ARBA" id="ARBA00022842"/>
    </source>
</evidence>
<dbReference type="InterPro" id="IPR042206">
    <property type="entry name" value="CRISPR-assoc_Cas1_C"/>
</dbReference>
<feature type="binding site" evidence="10">
    <location>
        <position position="249"/>
    </location>
    <ligand>
        <name>Mn(2+)</name>
        <dbReference type="ChEBI" id="CHEBI:29035"/>
    </ligand>
</feature>
<dbReference type="EC" id="3.1.-.-" evidence="10"/>
<evidence type="ECO:0000313" key="12">
    <source>
        <dbReference type="Proteomes" id="UP001172911"/>
    </source>
</evidence>
<evidence type="ECO:0000256" key="6">
    <source>
        <dbReference type="ARBA" id="ARBA00023118"/>
    </source>
</evidence>
<dbReference type="NCBIfam" id="TIGR00287">
    <property type="entry name" value="cas1"/>
    <property type="match status" value="1"/>
</dbReference>
<evidence type="ECO:0000313" key="11">
    <source>
        <dbReference type="EMBL" id="MDO7788725.1"/>
    </source>
</evidence>